<keyword evidence="2" id="KW-1185">Reference proteome</keyword>
<sequence length="80" mass="8971">MHRNTKKISHIFRIFDSWLKFHFQLYRSKTRSSSGKSLSSTCITVVSLESFWSGCGSICLGVSSSKTVGKKNSPTPMPKK</sequence>
<accession>A0AAV5V9F7</accession>
<dbReference type="EMBL" id="BTSY01000002">
    <property type="protein sequence ID" value="GMT16265.1"/>
    <property type="molecule type" value="Genomic_DNA"/>
</dbReference>
<dbReference type="AlphaFoldDB" id="A0AAV5V9F7"/>
<name>A0AAV5V9F7_9BILA</name>
<dbReference type="Proteomes" id="UP001432322">
    <property type="component" value="Unassembled WGS sequence"/>
</dbReference>
<proteinExistence type="predicted"/>
<organism evidence="1 2">
    <name type="scientific">Pristionchus fissidentatus</name>
    <dbReference type="NCBI Taxonomy" id="1538716"/>
    <lineage>
        <taxon>Eukaryota</taxon>
        <taxon>Metazoa</taxon>
        <taxon>Ecdysozoa</taxon>
        <taxon>Nematoda</taxon>
        <taxon>Chromadorea</taxon>
        <taxon>Rhabditida</taxon>
        <taxon>Rhabditina</taxon>
        <taxon>Diplogasteromorpha</taxon>
        <taxon>Diplogasteroidea</taxon>
        <taxon>Neodiplogasteridae</taxon>
        <taxon>Pristionchus</taxon>
    </lineage>
</organism>
<gene>
    <name evidence="1" type="ORF">PFISCL1PPCAC_7562</name>
</gene>
<reference evidence="1" key="1">
    <citation type="submission" date="2023-10" db="EMBL/GenBank/DDBJ databases">
        <title>Genome assembly of Pristionchus species.</title>
        <authorList>
            <person name="Yoshida K."/>
            <person name="Sommer R.J."/>
        </authorList>
    </citation>
    <scope>NUCLEOTIDE SEQUENCE</scope>
    <source>
        <strain evidence="1">RS5133</strain>
    </source>
</reference>
<comment type="caution">
    <text evidence="1">The sequence shown here is derived from an EMBL/GenBank/DDBJ whole genome shotgun (WGS) entry which is preliminary data.</text>
</comment>
<evidence type="ECO:0000313" key="1">
    <source>
        <dbReference type="EMBL" id="GMT16265.1"/>
    </source>
</evidence>
<evidence type="ECO:0000313" key="2">
    <source>
        <dbReference type="Proteomes" id="UP001432322"/>
    </source>
</evidence>
<protein>
    <submittedName>
        <fullName evidence="1">Uncharacterized protein</fullName>
    </submittedName>
</protein>